<evidence type="ECO:0000313" key="2">
    <source>
        <dbReference type="Proteomes" id="UP000275267"/>
    </source>
</evidence>
<keyword evidence="2" id="KW-1185">Reference proteome</keyword>
<proteinExistence type="predicted"/>
<comment type="caution">
    <text evidence="1">The sequence shown here is derived from an EMBL/GenBank/DDBJ whole genome shotgun (WGS) entry which is preliminary data.</text>
</comment>
<organism evidence="1 2">
    <name type="scientific">Panicum miliaceum</name>
    <name type="common">Proso millet</name>
    <name type="synonym">Broomcorn millet</name>
    <dbReference type="NCBI Taxonomy" id="4540"/>
    <lineage>
        <taxon>Eukaryota</taxon>
        <taxon>Viridiplantae</taxon>
        <taxon>Streptophyta</taxon>
        <taxon>Embryophyta</taxon>
        <taxon>Tracheophyta</taxon>
        <taxon>Spermatophyta</taxon>
        <taxon>Magnoliopsida</taxon>
        <taxon>Liliopsida</taxon>
        <taxon>Poales</taxon>
        <taxon>Poaceae</taxon>
        <taxon>PACMAD clade</taxon>
        <taxon>Panicoideae</taxon>
        <taxon>Panicodae</taxon>
        <taxon>Paniceae</taxon>
        <taxon>Panicinae</taxon>
        <taxon>Panicum</taxon>
        <taxon>Panicum sect. Panicum</taxon>
    </lineage>
</organism>
<evidence type="ECO:0000313" key="1">
    <source>
        <dbReference type="EMBL" id="RLM64314.1"/>
    </source>
</evidence>
<sequence>MPDGGSLHTALRTSAAPQVWREILRRLGFRSINPSPRQSLQEWWLSLRMQLPRPKRKGFDSLCALVCWQLWKERNARLFRGAETTPSLLLRSIEVEGDNWILAGCEHLGRLFCE</sequence>
<dbReference type="Proteomes" id="UP000275267">
    <property type="component" value="Unassembled WGS sequence"/>
</dbReference>
<dbReference type="AlphaFoldDB" id="A0A3L6PST4"/>
<dbReference type="OrthoDB" id="677550at2759"/>
<gene>
    <name evidence="1" type="ORF">C2845_PM16G24120</name>
</gene>
<protein>
    <submittedName>
        <fullName evidence="1">Uncharacterized protein</fullName>
    </submittedName>
</protein>
<dbReference type="EMBL" id="PQIB02000015">
    <property type="protein sequence ID" value="RLM64314.1"/>
    <property type="molecule type" value="Genomic_DNA"/>
</dbReference>
<name>A0A3L6PST4_PANMI</name>
<accession>A0A3L6PST4</accession>
<dbReference type="STRING" id="4540.A0A3L6PST4"/>
<reference evidence="2" key="1">
    <citation type="journal article" date="2019" name="Nat. Commun.">
        <title>The genome of broomcorn millet.</title>
        <authorList>
            <person name="Zou C."/>
            <person name="Miki D."/>
            <person name="Li D."/>
            <person name="Tang Q."/>
            <person name="Xiao L."/>
            <person name="Rajput S."/>
            <person name="Deng P."/>
            <person name="Jia W."/>
            <person name="Huang R."/>
            <person name="Zhang M."/>
            <person name="Sun Y."/>
            <person name="Hu J."/>
            <person name="Fu X."/>
            <person name="Schnable P.S."/>
            <person name="Li F."/>
            <person name="Zhang H."/>
            <person name="Feng B."/>
            <person name="Zhu X."/>
            <person name="Liu R."/>
            <person name="Schnable J.C."/>
            <person name="Zhu J.-K."/>
            <person name="Zhang H."/>
        </authorList>
    </citation>
    <scope>NUCLEOTIDE SEQUENCE [LARGE SCALE GENOMIC DNA]</scope>
</reference>